<dbReference type="PANTHER" id="PTHR43546">
    <property type="entry name" value="UPF0173 METAL-DEPENDENT HYDROLASE MJ1163-RELATED"/>
    <property type="match status" value="1"/>
</dbReference>
<dbReference type="InterPro" id="IPR036866">
    <property type="entry name" value="RibonucZ/Hydroxyglut_hydro"/>
</dbReference>
<dbReference type="InterPro" id="IPR001279">
    <property type="entry name" value="Metallo-B-lactamas"/>
</dbReference>
<dbReference type="SUPFAM" id="SSF56281">
    <property type="entry name" value="Metallo-hydrolase/oxidoreductase"/>
    <property type="match status" value="1"/>
</dbReference>
<dbReference type="NCBIfam" id="NF001911">
    <property type="entry name" value="PRK00685.1"/>
    <property type="match status" value="1"/>
</dbReference>
<organism evidence="4 5">
    <name type="scientific">Profundicola chukchiensis</name>
    <dbReference type="NCBI Taxonomy" id="2961959"/>
    <lineage>
        <taxon>Bacteria</taxon>
        <taxon>Pseudomonadati</taxon>
        <taxon>Bacteroidota</taxon>
        <taxon>Flavobacteriia</taxon>
        <taxon>Flavobacteriales</taxon>
        <taxon>Weeksellaceae</taxon>
        <taxon>Profundicola</taxon>
    </lineage>
</organism>
<proteinExistence type="inferred from homology"/>
<name>A0A9X4RX56_9FLAO</name>
<comment type="caution">
    <text evidence="4">The sequence shown here is derived from an EMBL/GenBank/DDBJ whole genome shotgun (WGS) entry which is preliminary data.</text>
</comment>
<dbReference type="HAMAP" id="MF_00457">
    <property type="entry name" value="UPF0173"/>
    <property type="match status" value="1"/>
</dbReference>
<dbReference type="InterPro" id="IPR022877">
    <property type="entry name" value="UPF0173"/>
</dbReference>
<comment type="similarity">
    <text evidence="2">Belongs to the UPF0173 family.</text>
</comment>
<accession>A0A9X4RX56</accession>
<evidence type="ECO:0000256" key="1">
    <source>
        <dbReference type="ARBA" id="ARBA00022801"/>
    </source>
</evidence>
<evidence type="ECO:0000313" key="5">
    <source>
        <dbReference type="Proteomes" id="UP001152599"/>
    </source>
</evidence>
<dbReference type="Gene3D" id="3.60.15.10">
    <property type="entry name" value="Ribonuclease Z/Hydroxyacylglutathione hydrolase-like"/>
    <property type="match status" value="1"/>
</dbReference>
<keyword evidence="1 2" id="KW-0378">Hydrolase</keyword>
<keyword evidence="5" id="KW-1185">Reference proteome</keyword>
<dbReference type="RefSeq" id="WP_304420912.1">
    <property type="nucleotide sequence ID" value="NZ_JANCMU010000005.1"/>
</dbReference>
<reference evidence="4" key="1">
    <citation type="submission" date="2022-07" db="EMBL/GenBank/DDBJ databases">
        <title>Description and genome-wide analysis of Profundicola chukchiensis gen. nov., sp. nov., marine bacteria isolated from bottom sediments of the Chukchi Sea.</title>
        <authorList>
            <person name="Romanenko L."/>
            <person name="Otstavnykh N."/>
            <person name="Kurilenko V."/>
            <person name="Eremeev V."/>
            <person name="Velansky P."/>
            <person name="Mikhailov V."/>
            <person name="Isaeva M."/>
        </authorList>
    </citation>
    <scope>NUCLEOTIDE SEQUENCE</scope>
    <source>
        <strain evidence="4">KMM 9713</strain>
    </source>
</reference>
<protein>
    <recommendedName>
        <fullName evidence="2">UPF0173 metal-dependent hydrolase NMK71_08885</fullName>
    </recommendedName>
</protein>
<dbReference type="EMBL" id="JANCMU010000005">
    <property type="protein sequence ID" value="MDG4946527.1"/>
    <property type="molecule type" value="Genomic_DNA"/>
</dbReference>
<dbReference type="SMART" id="SM00849">
    <property type="entry name" value="Lactamase_B"/>
    <property type="match status" value="1"/>
</dbReference>
<dbReference type="InterPro" id="IPR050114">
    <property type="entry name" value="UPF0173_UPF0282_UlaG_hydrolase"/>
</dbReference>
<sequence length="226" mass="24811">MKITYLGHNSLWIETENHKIMVDPFISANPLNDKIKASQFHPDYILLTHAHEDHIADVENLATLGNSKIISNFEIVTYYDKKGYQGHGMNTGGSFDFPFGRLTSVVAHHSSVFPDGTYGGNPNGYVLQADGKTIYIAGDTALTYDMKLIPLLCGKIDLAILPIGDNFTMDAKAASIAADFVECDKVLGCHYDTFPPIKIDHESAKETFKAANKELLLLGIGESMDV</sequence>
<dbReference type="GO" id="GO:0016787">
    <property type="term" value="F:hydrolase activity"/>
    <property type="evidence" value="ECO:0007669"/>
    <property type="project" value="UniProtKB-UniRule"/>
</dbReference>
<dbReference type="Pfam" id="PF13483">
    <property type="entry name" value="Lactamase_B_3"/>
    <property type="match status" value="1"/>
</dbReference>
<evidence type="ECO:0000313" key="4">
    <source>
        <dbReference type="EMBL" id="MDG4946527.1"/>
    </source>
</evidence>
<dbReference type="AlphaFoldDB" id="A0A9X4RX56"/>
<feature type="domain" description="Metallo-beta-lactamase" evidence="3">
    <location>
        <begin position="7"/>
        <end position="190"/>
    </location>
</feature>
<gene>
    <name evidence="4" type="ORF">NMK71_08885</name>
</gene>
<evidence type="ECO:0000259" key="3">
    <source>
        <dbReference type="SMART" id="SM00849"/>
    </source>
</evidence>
<dbReference type="PANTHER" id="PTHR43546:SF3">
    <property type="entry name" value="UPF0173 METAL-DEPENDENT HYDROLASE MJ1163"/>
    <property type="match status" value="1"/>
</dbReference>
<dbReference type="Proteomes" id="UP001152599">
    <property type="component" value="Unassembled WGS sequence"/>
</dbReference>
<evidence type="ECO:0000256" key="2">
    <source>
        <dbReference type="HAMAP-Rule" id="MF_00457"/>
    </source>
</evidence>